<keyword evidence="13" id="KW-1185">Reference proteome</keyword>
<evidence type="ECO:0000256" key="6">
    <source>
        <dbReference type="ARBA" id="ARBA00023136"/>
    </source>
</evidence>
<protein>
    <submittedName>
        <fullName evidence="12">COPII-coated vesicle protein</fullName>
    </submittedName>
</protein>
<keyword evidence="6 9" id="KW-0472">Membrane</keyword>
<dbReference type="SMART" id="SM01190">
    <property type="entry name" value="EMP24_GP25L"/>
    <property type="match status" value="1"/>
</dbReference>
<evidence type="ECO:0000259" key="11">
    <source>
        <dbReference type="PROSITE" id="PS50866"/>
    </source>
</evidence>
<evidence type="ECO:0000256" key="4">
    <source>
        <dbReference type="ARBA" id="ARBA00022729"/>
    </source>
</evidence>
<dbReference type="GO" id="GO:0016020">
    <property type="term" value="C:membrane"/>
    <property type="evidence" value="ECO:0007669"/>
    <property type="project" value="UniProtKB-SubCell"/>
</dbReference>
<gene>
    <name evidence="12" type="ORF">DB88DRAFT_490497</name>
</gene>
<dbReference type="PANTHER" id="PTHR22811">
    <property type="entry name" value="TRANSMEMBRANE EMP24 DOMAIN-CONTAINING PROTEIN"/>
    <property type="match status" value="1"/>
</dbReference>
<sequence length="201" mass="23035">MARSRFHPILLITLVFLALGSAHRIEVDPGEKECFYETLQPQDRMTVTYEVGESTGGGHLDIDFFVTEPRGDTIYTNFKQPQGTFSMSAERGGRYSYCFSNEMSSYSRKVLSFNVHGVLYVDKDEKIAPVEQEIRDLSAGLQMVKDEQAYLVVRERVHRNTAESTNSRVKWWAIVQTVILFSICAVNVHVLKSWFEVKRVL</sequence>
<comment type="subcellular location">
    <subcellularLocation>
        <location evidence="7">Endomembrane system</location>
        <topology evidence="7">Single-pass membrane protein</topology>
    </subcellularLocation>
    <subcellularLocation>
        <location evidence="1 8">Membrane</location>
        <topology evidence="1 8">Single-pass type I membrane protein</topology>
    </subcellularLocation>
</comment>
<dbReference type="InterPro" id="IPR009038">
    <property type="entry name" value="GOLD_dom"/>
</dbReference>
<feature type="chain" id="PRO_5042011650" evidence="10">
    <location>
        <begin position="23"/>
        <end position="201"/>
    </location>
</feature>
<comment type="caution">
    <text evidence="12">The sequence shown here is derived from an EMBL/GenBank/DDBJ whole genome shotgun (WGS) entry which is preliminary data.</text>
</comment>
<evidence type="ECO:0000313" key="13">
    <source>
        <dbReference type="Proteomes" id="UP001182556"/>
    </source>
</evidence>
<evidence type="ECO:0000256" key="7">
    <source>
        <dbReference type="ARBA" id="ARBA00037847"/>
    </source>
</evidence>
<accession>A0AAD9FQS4</accession>
<keyword evidence="4 10" id="KW-0732">Signal</keyword>
<dbReference type="Proteomes" id="UP001182556">
    <property type="component" value="Unassembled WGS sequence"/>
</dbReference>
<dbReference type="Pfam" id="PF01105">
    <property type="entry name" value="EMP24_GP25L"/>
    <property type="match status" value="1"/>
</dbReference>
<dbReference type="InterPro" id="IPR015720">
    <property type="entry name" value="Emp24-like"/>
</dbReference>
<organism evidence="12 13">
    <name type="scientific">Papiliotrema laurentii</name>
    <name type="common">Cryptococcus laurentii</name>
    <dbReference type="NCBI Taxonomy" id="5418"/>
    <lineage>
        <taxon>Eukaryota</taxon>
        <taxon>Fungi</taxon>
        <taxon>Dikarya</taxon>
        <taxon>Basidiomycota</taxon>
        <taxon>Agaricomycotina</taxon>
        <taxon>Tremellomycetes</taxon>
        <taxon>Tremellales</taxon>
        <taxon>Rhynchogastremaceae</taxon>
        <taxon>Papiliotrema</taxon>
    </lineage>
</organism>
<feature type="domain" description="GOLD" evidence="11">
    <location>
        <begin position="32"/>
        <end position="117"/>
    </location>
</feature>
<dbReference type="GO" id="GO:0012505">
    <property type="term" value="C:endomembrane system"/>
    <property type="evidence" value="ECO:0007669"/>
    <property type="project" value="UniProtKB-SubCell"/>
</dbReference>
<dbReference type="InterPro" id="IPR036598">
    <property type="entry name" value="GOLD_dom_sf"/>
</dbReference>
<evidence type="ECO:0000256" key="3">
    <source>
        <dbReference type="ARBA" id="ARBA00022692"/>
    </source>
</evidence>
<keyword evidence="3 8" id="KW-0812">Transmembrane</keyword>
<evidence type="ECO:0000313" key="12">
    <source>
        <dbReference type="EMBL" id="KAK1924465.1"/>
    </source>
</evidence>
<evidence type="ECO:0000256" key="1">
    <source>
        <dbReference type="ARBA" id="ARBA00004479"/>
    </source>
</evidence>
<evidence type="ECO:0000256" key="10">
    <source>
        <dbReference type="SAM" id="SignalP"/>
    </source>
</evidence>
<evidence type="ECO:0000256" key="2">
    <source>
        <dbReference type="ARBA" id="ARBA00007104"/>
    </source>
</evidence>
<dbReference type="EMBL" id="JAODAN010000005">
    <property type="protein sequence ID" value="KAK1924465.1"/>
    <property type="molecule type" value="Genomic_DNA"/>
</dbReference>
<keyword evidence="5 9" id="KW-1133">Transmembrane helix</keyword>
<feature type="signal peptide" evidence="10">
    <location>
        <begin position="1"/>
        <end position="22"/>
    </location>
</feature>
<dbReference type="SUPFAM" id="SSF101576">
    <property type="entry name" value="Supernatant protein factor (SPF), C-terminal domain"/>
    <property type="match status" value="1"/>
</dbReference>
<proteinExistence type="inferred from homology"/>
<dbReference type="PROSITE" id="PS50866">
    <property type="entry name" value="GOLD"/>
    <property type="match status" value="1"/>
</dbReference>
<feature type="transmembrane region" description="Helical" evidence="9">
    <location>
        <begin position="171"/>
        <end position="191"/>
    </location>
</feature>
<comment type="similarity">
    <text evidence="2 8">Belongs to the EMP24/GP25L family.</text>
</comment>
<reference evidence="12" key="1">
    <citation type="submission" date="2023-02" db="EMBL/GenBank/DDBJ databases">
        <title>Identification and recombinant expression of a fungal hydrolase from Papiliotrema laurentii that hydrolyzes apple cutin and clears colloidal polyester polyurethane.</title>
        <authorList>
            <consortium name="DOE Joint Genome Institute"/>
            <person name="Roman V.A."/>
            <person name="Bojanowski C."/>
            <person name="Crable B.R."/>
            <person name="Wagner D.N."/>
            <person name="Hung C.S."/>
            <person name="Nadeau L.J."/>
            <person name="Schratz L."/>
            <person name="Haridas S."/>
            <person name="Pangilinan J."/>
            <person name="Lipzen A."/>
            <person name="Na H."/>
            <person name="Yan M."/>
            <person name="Ng V."/>
            <person name="Grigoriev I.V."/>
            <person name="Spatafora J.W."/>
            <person name="Barlow D."/>
            <person name="Biffinger J."/>
            <person name="Kelley-Loughnane N."/>
            <person name="Varaljay V.A."/>
            <person name="Crookes-Goodson W.J."/>
        </authorList>
    </citation>
    <scope>NUCLEOTIDE SEQUENCE</scope>
    <source>
        <strain evidence="12">5307AH</strain>
    </source>
</reference>
<evidence type="ECO:0000256" key="9">
    <source>
        <dbReference type="SAM" id="Phobius"/>
    </source>
</evidence>
<evidence type="ECO:0000256" key="5">
    <source>
        <dbReference type="ARBA" id="ARBA00022989"/>
    </source>
</evidence>
<dbReference type="AlphaFoldDB" id="A0AAD9FQS4"/>
<evidence type="ECO:0000256" key="8">
    <source>
        <dbReference type="RuleBase" id="RU003827"/>
    </source>
</evidence>
<name>A0AAD9FQS4_PAPLA</name>